<feature type="domain" description="GH16" evidence="2">
    <location>
        <begin position="2"/>
        <end position="252"/>
    </location>
</feature>
<evidence type="ECO:0000259" key="2">
    <source>
        <dbReference type="PROSITE" id="PS51762"/>
    </source>
</evidence>
<dbReference type="PANTHER" id="PTHR10963:SF55">
    <property type="entry name" value="GLYCOSIDE HYDROLASE FAMILY 16 PROTEIN"/>
    <property type="match status" value="1"/>
</dbReference>
<dbReference type="RefSeq" id="WP_184239733.1">
    <property type="nucleotide sequence ID" value="NZ_JACHMJ010000001.1"/>
</dbReference>
<dbReference type="Proteomes" id="UP000536685">
    <property type="component" value="Unassembled WGS sequence"/>
</dbReference>
<dbReference type="Gene3D" id="2.60.120.200">
    <property type="match status" value="1"/>
</dbReference>
<dbReference type="PANTHER" id="PTHR10963">
    <property type="entry name" value="GLYCOSYL HYDROLASE-RELATED"/>
    <property type="match status" value="1"/>
</dbReference>
<dbReference type="GO" id="GO:0004553">
    <property type="term" value="F:hydrolase activity, hydrolyzing O-glycosyl compounds"/>
    <property type="evidence" value="ECO:0007669"/>
    <property type="project" value="InterPro"/>
</dbReference>
<gene>
    <name evidence="3" type="ORF">HD599_003326</name>
</gene>
<dbReference type="InterPro" id="IPR013320">
    <property type="entry name" value="ConA-like_dom_sf"/>
</dbReference>
<dbReference type="AlphaFoldDB" id="A0A841ATN5"/>
<dbReference type="GO" id="GO:0005975">
    <property type="term" value="P:carbohydrate metabolic process"/>
    <property type="evidence" value="ECO:0007669"/>
    <property type="project" value="InterPro"/>
</dbReference>
<sequence length="252" mass="26309">MSGATGSTQPAVVTEAWQDEFDGAEGAGIDSALWALNLGAGGWGNNELQEYTADNVALDGASHLAISATITTNADGSTAYRSSSIVTTQAFSYGTLSARITLPTGQGLLPAFWLLGSNIGEVGWPQSGEIDVVETPNDTSTSHHNIHGPSASGTDVVANASTDHVEPLGDDWHVYAVTRTPGNVRISIDGVLVASLTEATMPDGMEWVFDDAPFRALFTLAIGGNWPGDPDETTPAVSTMLIDWMRFEPAAG</sequence>
<dbReference type="InterPro" id="IPR050546">
    <property type="entry name" value="Glycosyl_Hydrlase_16"/>
</dbReference>
<dbReference type="CDD" id="cd08023">
    <property type="entry name" value="GH16_laminarinase_like"/>
    <property type="match status" value="1"/>
</dbReference>
<accession>A0A841ATN5</accession>
<evidence type="ECO:0000256" key="1">
    <source>
        <dbReference type="ARBA" id="ARBA00006865"/>
    </source>
</evidence>
<dbReference type="Pfam" id="PF00722">
    <property type="entry name" value="Glyco_hydro_16"/>
    <property type="match status" value="1"/>
</dbReference>
<dbReference type="EMBL" id="JACHMJ010000001">
    <property type="protein sequence ID" value="MBB5845003.1"/>
    <property type="molecule type" value="Genomic_DNA"/>
</dbReference>
<dbReference type="PROSITE" id="PS51762">
    <property type="entry name" value="GH16_2"/>
    <property type="match status" value="1"/>
</dbReference>
<dbReference type="SUPFAM" id="SSF49899">
    <property type="entry name" value="Concanavalin A-like lectins/glucanases"/>
    <property type="match status" value="1"/>
</dbReference>
<reference evidence="3 4" key="1">
    <citation type="submission" date="2020-08" db="EMBL/GenBank/DDBJ databases">
        <title>Sequencing the genomes of 1000 actinobacteria strains.</title>
        <authorList>
            <person name="Klenk H.-P."/>
        </authorList>
    </citation>
    <scope>NUCLEOTIDE SEQUENCE [LARGE SCALE GENOMIC DNA]</scope>
    <source>
        <strain evidence="3 4">DSM 105784</strain>
    </source>
</reference>
<name>A0A841ATN5_9MICO</name>
<dbReference type="InterPro" id="IPR000757">
    <property type="entry name" value="Beta-glucanase-like"/>
</dbReference>
<protein>
    <submittedName>
        <fullName evidence="3">Beta-glucanase (GH16 family)</fullName>
    </submittedName>
</protein>
<keyword evidence="4" id="KW-1185">Reference proteome</keyword>
<comment type="caution">
    <text evidence="3">The sequence shown here is derived from an EMBL/GenBank/DDBJ whole genome shotgun (WGS) entry which is preliminary data.</text>
</comment>
<comment type="similarity">
    <text evidence="1">Belongs to the glycosyl hydrolase 16 family.</text>
</comment>
<evidence type="ECO:0000313" key="3">
    <source>
        <dbReference type="EMBL" id="MBB5845003.1"/>
    </source>
</evidence>
<proteinExistence type="inferred from homology"/>
<evidence type="ECO:0000313" key="4">
    <source>
        <dbReference type="Proteomes" id="UP000536685"/>
    </source>
</evidence>
<organism evidence="3 4">
    <name type="scientific">Conyzicola lurida</name>
    <dbReference type="NCBI Taxonomy" id="1172621"/>
    <lineage>
        <taxon>Bacteria</taxon>
        <taxon>Bacillati</taxon>
        <taxon>Actinomycetota</taxon>
        <taxon>Actinomycetes</taxon>
        <taxon>Micrococcales</taxon>
        <taxon>Microbacteriaceae</taxon>
        <taxon>Conyzicola</taxon>
    </lineage>
</organism>